<dbReference type="Pfam" id="PF10346">
    <property type="entry name" value="Con-6"/>
    <property type="match status" value="2"/>
</dbReference>
<keyword evidence="3" id="KW-1185">Reference proteome</keyword>
<dbReference type="RefSeq" id="XP_064657168.1">
    <property type="nucleotide sequence ID" value="XM_064804398.1"/>
</dbReference>
<dbReference type="InterPro" id="IPR018824">
    <property type="entry name" value="Conidiation-specific_6"/>
</dbReference>
<organism evidence="2 3">
    <name type="scientific">Saxophila tyrrhenica</name>
    <dbReference type="NCBI Taxonomy" id="1690608"/>
    <lineage>
        <taxon>Eukaryota</taxon>
        <taxon>Fungi</taxon>
        <taxon>Dikarya</taxon>
        <taxon>Ascomycota</taxon>
        <taxon>Pezizomycotina</taxon>
        <taxon>Dothideomycetes</taxon>
        <taxon>Dothideomycetidae</taxon>
        <taxon>Mycosphaerellales</taxon>
        <taxon>Extremaceae</taxon>
        <taxon>Saxophila</taxon>
    </lineage>
</organism>
<dbReference type="GeneID" id="89928497"/>
<dbReference type="EMBL" id="JAVRRT010000011">
    <property type="protein sequence ID" value="KAK5167462.1"/>
    <property type="molecule type" value="Genomic_DNA"/>
</dbReference>
<reference evidence="2 3" key="1">
    <citation type="submission" date="2023-08" db="EMBL/GenBank/DDBJ databases">
        <title>Black Yeasts Isolated from many extreme environments.</title>
        <authorList>
            <person name="Coleine C."/>
            <person name="Stajich J.E."/>
            <person name="Selbmann L."/>
        </authorList>
    </citation>
    <scope>NUCLEOTIDE SEQUENCE [LARGE SCALE GENOMIC DNA]</scope>
    <source>
        <strain evidence="2 3">CCFEE 5935</strain>
    </source>
</reference>
<gene>
    <name evidence="2" type="ORF">LTR77_007161</name>
</gene>
<accession>A0AAV9P7R2</accession>
<dbReference type="PANTHER" id="PTHR36576">
    <property type="entry name" value="UPF0654 PROTEIN C11D3.01C-RELATED"/>
    <property type="match status" value="1"/>
</dbReference>
<dbReference type="GO" id="GO:0005737">
    <property type="term" value="C:cytoplasm"/>
    <property type="evidence" value="ECO:0007669"/>
    <property type="project" value="TreeGrafter"/>
</dbReference>
<dbReference type="InterPro" id="IPR052670">
    <property type="entry name" value="UPF0654_domain"/>
</dbReference>
<feature type="region of interest" description="Disordered" evidence="1">
    <location>
        <begin position="1"/>
        <end position="99"/>
    </location>
</feature>
<evidence type="ECO:0000313" key="2">
    <source>
        <dbReference type="EMBL" id="KAK5167462.1"/>
    </source>
</evidence>
<feature type="compositionally biased region" description="Basic and acidic residues" evidence="1">
    <location>
        <begin position="83"/>
        <end position="99"/>
    </location>
</feature>
<protein>
    <recommendedName>
        <fullName evidence="4">Conidiation-specific protein 6</fullName>
    </recommendedName>
</protein>
<dbReference type="Proteomes" id="UP001337655">
    <property type="component" value="Unassembled WGS sequence"/>
</dbReference>
<name>A0AAV9P7R2_9PEZI</name>
<dbReference type="PANTHER" id="PTHR36576:SF1">
    <property type="entry name" value="UPF0654 PROTEIN C11D3.01C-RELATED"/>
    <property type="match status" value="1"/>
</dbReference>
<proteinExistence type="predicted"/>
<evidence type="ECO:0000256" key="1">
    <source>
        <dbReference type="SAM" id="MobiDB-lite"/>
    </source>
</evidence>
<feature type="compositionally biased region" description="Polar residues" evidence="1">
    <location>
        <begin position="20"/>
        <end position="35"/>
    </location>
</feature>
<evidence type="ECO:0000313" key="3">
    <source>
        <dbReference type="Proteomes" id="UP001337655"/>
    </source>
</evidence>
<comment type="caution">
    <text evidence="2">The sequence shown here is derived from an EMBL/GenBank/DDBJ whole genome shotgun (WGS) entry which is preliminary data.</text>
</comment>
<dbReference type="AlphaFoldDB" id="A0AAV9P7R2"/>
<sequence>MSANLSPEERSNMANGHKANLSNPNTSEASKQASRQALKELGGEDAFYSEDKQGDDAPTAGMGNEGNVIGGHKANLSNPNTSEEAKQHSKEVLKEHGAA</sequence>
<evidence type="ECO:0008006" key="4">
    <source>
        <dbReference type="Google" id="ProtNLM"/>
    </source>
</evidence>